<dbReference type="RefSeq" id="XP_035341634.1">
    <property type="nucleotide sequence ID" value="XM_035485741.1"/>
</dbReference>
<dbReference type="Proteomes" id="UP000509510">
    <property type="component" value="Chromosome II"/>
</dbReference>
<dbReference type="EMBL" id="CP055899">
    <property type="protein sequence ID" value="QKX55455.1"/>
    <property type="molecule type" value="Genomic_DNA"/>
</dbReference>
<dbReference type="PANTHER" id="PTHR42791">
    <property type="entry name" value="GNAT FAMILY ACETYLTRANSFERASE"/>
    <property type="match status" value="1"/>
</dbReference>
<dbReference type="SUPFAM" id="SSF55729">
    <property type="entry name" value="Acyl-CoA N-acyltransferases (Nat)"/>
    <property type="match status" value="1"/>
</dbReference>
<keyword evidence="2" id="KW-1185">Reference proteome</keyword>
<evidence type="ECO:0008006" key="3">
    <source>
        <dbReference type="Google" id="ProtNLM"/>
    </source>
</evidence>
<dbReference type="GeneID" id="55990056"/>
<evidence type="ECO:0000313" key="2">
    <source>
        <dbReference type="Proteomes" id="UP000509510"/>
    </source>
</evidence>
<dbReference type="InterPro" id="IPR052523">
    <property type="entry name" value="Trichothecene_AcTrans"/>
</dbReference>
<sequence>MVPRIKVTTDIVAISDVLTRAFSNAPVTSYVVREKNSQWTAPNIPLDILKPKMLEWTTYKSRIGGELAEAGNYAAVAIWFPPGVNLPPSPDDDERVVEYRRVSGEIKKQFLKGRQYWYLNMIARHPERTEPGVIRALFDPYIERARQDGVPLWLEAISDHSRQVYEHFGFKTVAEFRTGLGKATPEGDLQEGGEGIRLWAMILE</sequence>
<gene>
    <name evidence="1" type="ORF">TRUGW13939_02548</name>
</gene>
<organism evidence="1 2">
    <name type="scientific">Talaromyces rugulosus</name>
    <name type="common">Penicillium rugulosum</name>
    <dbReference type="NCBI Taxonomy" id="121627"/>
    <lineage>
        <taxon>Eukaryota</taxon>
        <taxon>Fungi</taxon>
        <taxon>Dikarya</taxon>
        <taxon>Ascomycota</taxon>
        <taxon>Pezizomycotina</taxon>
        <taxon>Eurotiomycetes</taxon>
        <taxon>Eurotiomycetidae</taxon>
        <taxon>Eurotiales</taxon>
        <taxon>Trichocomaceae</taxon>
        <taxon>Talaromyces</taxon>
        <taxon>Talaromyces sect. Islandici</taxon>
    </lineage>
</organism>
<proteinExistence type="predicted"/>
<name>A0A7H8QPR3_TALRU</name>
<dbReference type="InterPro" id="IPR016181">
    <property type="entry name" value="Acyl_CoA_acyltransferase"/>
</dbReference>
<evidence type="ECO:0000313" key="1">
    <source>
        <dbReference type="EMBL" id="QKX55455.1"/>
    </source>
</evidence>
<dbReference type="OrthoDB" id="410198at2759"/>
<dbReference type="AlphaFoldDB" id="A0A7H8QPR3"/>
<dbReference type="PANTHER" id="PTHR42791:SF1">
    <property type="entry name" value="N-ACETYLTRANSFERASE DOMAIN-CONTAINING PROTEIN"/>
    <property type="match status" value="1"/>
</dbReference>
<dbReference type="Gene3D" id="3.40.630.30">
    <property type="match status" value="1"/>
</dbReference>
<dbReference type="KEGG" id="trg:TRUGW13939_02548"/>
<accession>A0A7H8QPR3</accession>
<reference evidence="2" key="1">
    <citation type="submission" date="2020-06" db="EMBL/GenBank/DDBJ databases">
        <title>A chromosome-scale genome assembly of Talaromyces rugulosus W13939.</title>
        <authorList>
            <person name="Wang B."/>
            <person name="Guo L."/>
            <person name="Ye K."/>
            <person name="Wang L."/>
        </authorList>
    </citation>
    <scope>NUCLEOTIDE SEQUENCE [LARGE SCALE GENOMIC DNA]</scope>
    <source>
        <strain evidence="2">W13939</strain>
    </source>
</reference>
<protein>
    <recommendedName>
        <fullName evidence="3">N-acetyltransferase domain-containing protein</fullName>
    </recommendedName>
</protein>